<dbReference type="NCBIfam" id="TIGR03696">
    <property type="entry name" value="Rhs_assc_core"/>
    <property type="match status" value="1"/>
</dbReference>
<evidence type="ECO:0000256" key="1">
    <source>
        <dbReference type="ARBA" id="ARBA00022737"/>
    </source>
</evidence>
<gene>
    <name evidence="5" type="ORF">CX676_10920</name>
</gene>
<organism evidence="5 6">
    <name type="scientific">Paracoccus zhejiangensis</name>
    <dbReference type="NCBI Taxonomy" id="1077935"/>
    <lineage>
        <taxon>Bacteria</taxon>
        <taxon>Pseudomonadati</taxon>
        <taxon>Pseudomonadota</taxon>
        <taxon>Alphaproteobacteria</taxon>
        <taxon>Rhodobacterales</taxon>
        <taxon>Paracoccaceae</taxon>
        <taxon>Paracoccus</taxon>
    </lineage>
</organism>
<dbReference type="InterPro" id="IPR056823">
    <property type="entry name" value="TEN-like_YD-shell"/>
</dbReference>
<evidence type="ECO:0000259" key="4">
    <source>
        <dbReference type="Pfam" id="PF25023"/>
    </source>
</evidence>
<evidence type="ECO:0000259" key="3">
    <source>
        <dbReference type="Pfam" id="PF20148"/>
    </source>
</evidence>
<dbReference type="InterPro" id="IPR006530">
    <property type="entry name" value="YD"/>
</dbReference>
<dbReference type="Gene3D" id="2.180.10.10">
    <property type="entry name" value="RHS repeat-associated core"/>
    <property type="match status" value="2"/>
</dbReference>
<keyword evidence="1" id="KW-0677">Repeat</keyword>
<dbReference type="InterPro" id="IPR008727">
    <property type="entry name" value="PAAR_motif"/>
</dbReference>
<dbReference type="PANTHER" id="PTHR32305">
    <property type="match status" value="1"/>
</dbReference>
<proteinExistence type="predicted"/>
<feature type="domain" description="Teneurin-like YD-shell" evidence="4">
    <location>
        <begin position="939"/>
        <end position="1197"/>
    </location>
</feature>
<evidence type="ECO:0008006" key="7">
    <source>
        <dbReference type="Google" id="ProtNLM"/>
    </source>
</evidence>
<keyword evidence="6" id="KW-1185">Reference proteome</keyword>
<dbReference type="Pfam" id="PF05488">
    <property type="entry name" value="PAAR_motif"/>
    <property type="match status" value="1"/>
</dbReference>
<dbReference type="NCBIfam" id="TIGR01643">
    <property type="entry name" value="YD_repeat_2x"/>
    <property type="match status" value="9"/>
</dbReference>
<dbReference type="Pfam" id="PF20148">
    <property type="entry name" value="DUF6531"/>
    <property type="match status" value="1"/>
</dbReference>
<evidence type="ECO:0000256" key="2">
    <source>
        <dbReference type="SAM" id="MobiDB-lite"/>
    </source>
</evidence>
<dbReference type="InterPro" id="IPR050708">
    <property type="entry name" value="T6SS_VgrG/RHS"/>
</dbReference>
<dbReference type="Proteomes" id="UP000234530">
    <property type="component" value="Chromosome"/>
</dbReference>
<dbReference type="KEGG" id="pzh:CX676_10920"/>
<feature type="region of interest" description="Disordered" evidence="2">
    <location>
        <begin position="158"/>
        <end position="178"/>
    </location>
</feature>
<evidence type="ECO:0000313" key="5">
    <source>
        <dbReference type="EMBL" id="AUH64614.1"/>
    </source>
</evidence>
<dbReference type="InterPro" id="IPR045351">
    <property type="entry name" value="DUF6531"/>
</dbReference>
<dbReference type="SUPFAM" id="SSF69322">
    <property type="entry name" value="Tricorn protease domain 2"/>
    <property type="match status" value="1"/>
</dbReference>
<dbReference type="PANTHER" id="PTHR32305:SF15">
    <property type="entry name" value="PROTEIN RHSA-RELATED"/>
    <property type="match status" value="1"/>
</dbReference>
<accession>A0A2H5EZ97</accession>
<dbReference type="EMBL" id="CP025430">
    <property type="protein sequence ID" value="AUH64614.1"/>
    <property type="molecule type" value="Genomic_DNA"/>
</dbReference>
<dbReference type="Pfam" id="PF25023">
    <property type="entry name" value="TEN_YD-shell"/>
    <property type="match status" value="1"/>
</dbReference>
<dbReference type="CDD" id="cd14742">
    <property type="entry name" value="PAAR_RHS"/>
    <property type="match status" value="1"/>
</dbReference>
<reference evidence="5 6" key="1">
    <citation type="journal article" date="2013" name="Antonie Van Leeuwenhoek">
        <title>Paracoccus zhejiangensis sp. nov., isolated from activated sludge in wastewater-treatment system.</title>
        <authorList>
            <person name="Wu Z.G."/>
            <person name="Zhang D.F."/>
            <person name="Liu Y.L."/>
            <person name="Wang F."/>
            <person name="Jiang X."/>
            <person name="Li C."/>
            <person name="Li S.P."/>
            <person name="Hong Q."/>
            <person name="Li W.J."/>
        </authorList>
    </citation>
    <scope>NUCLEOTIDE SEQUENCE [LARGE SCALE GENOMIC DNA]</scope>
    <source>
        <strain evidence="5 6">J6</strain>
    </source>
</reference>
<evidence type="ECO:0000313" key="6">
    <source>
        <dbReference type="Proteomes" id="UP000234530"/>
    </source>
</evidence>
<feature type="domain" description="DUF6531" evidence="3">
    <location>
        <begin position="185"/>
        <end position="254"/>
    </location>
</feature>
<name>A0A2H5EZ97_9RHOB</name>
<sequence>MLASVVVGALVGIAVGALVVGTGGAALVVGAIAGGAVAGLIGGFSEAVGQYGKVKGKIIQGSPDVYFENQPVARMGDKIQCDDHADAAVSEGAERVFANGMPIARIGHKTTCDGTINEGLETIAIDIDTSAMSLERDVGRLNRLLRTGAIVADVAPLPRGKARDGTPSTARGGDAPNSCRTTCKDPIDVATGQFVDLRTDIFIPGTIPLRLDRCHARESRGIQGEGWSGTWAQHLRMEGETITFQNPEGCLIVFHAPTDEVLSHNLRFPHLELIGRRSGDLFVYDRPAQLFYVFADEGGGIRRLSRIEDRNGNRISLTYGPDGLRRVEHSDGFALQVHSLGGLIRKAVLDAPDGGDCTFQWDYTADGRLREVRSAQTGFMRYDHDGEGRITGWHDAKDTHVHYEYGSNGRIIRTWTDSGHMGGQIDYDLARQRTQVRDSEGVVSYDWDKDGLVWREIDALGHVWLTDWDKAFHVTTRTDPLGKKTEFAFDDLGNLIRSTDADGNVTAWDYGRDGLLTAMTDPAGNRSEYRHDQNGNLVGTTDPLGRVTTLGLGDQGQVLRVDLPGGVQERIYYDPLLRPSRRRDPDGNETRMGYDTEGRLVWFTDAIGATTRYDLGRGSDNPRGAIRRVETPDGAVSTVTWDIEGQLTSITNPVGDTRHFRFGAFDLPLESVDAQGHRLRLEHDRETRLSAVINELGERHDYQRDAAGRVVAERDYSGLVTRYDRDAAGRVIGKSAPDGAGTRYDYSPAGRLLQMRVQSGTGEAVTSFAYDPRGLMIRAENATATVEYDYDALGRVVAERLNGREITSDYSLAGQRIARSGDVLHLTAGWSRAGLPTALGIGDHAPLTFQHDPRGLEQLRTSDRGFALAQGHSIMGNLAEQIAGPLARLPEEARTGALGRGRPLDFATRMGAGLHRSFDWDRAGRAVAIHDRQMGWQAFGYDDRGQVTATRRDGPDGQSLLTEYEYDPARNIAAVIEAGHHQPVQTAAGRVQRRGGRVSYRHDACGRVTEKRVEEPGFRPRIWRMAWDGEGQMVALETPEGAVWHYAYDPLGRRIARRSANGPGHAYQWEGDRLIAEAPMTADGAVAWDQARHWVYEPDDFRPLAQVDGDALHYVVTDHLGTPREMFSEDGTEVAWRAELSLWGDMAQLRRKAANDDAPPLDCPIRFQGQWHDPESGLHYNRFRYYDPEATQYLSPDPIGMAGGVRPQGYVGDPNGWVDPLGLVGCKDASGRPLSSPNYSVAYEANLTPGVHYPGRSDARHFQESNRQLYEAMQSDPQFAQSMEALYPGISQGVQPGPRGAFPRNSPHPDLTWHHNATRPGAMELIPTAQHQAPGPVQQSLHPGQQGGMKIWGGGR</sequence>
<dbReference type="Pfam" id="PF05593">
    <property type="entry name" value="RHS_repeat"/>
    <property type="match status" value="3"/>
</dbReference>
<dbReference type="InterPro" id="IPR031325">
    <property type="entry name" value="RHS_repeat"/>
</dbReference>
<protein>
    <recommendedName>
        <fullName evidence="7">Type IV secretion protein Rhs</fullName>
    </recommendedName>
</protein>
<dbReference type="Gene3D" id="2.60.200.60">
    <property type="match status" value="1"/>
</dbReference>
<dbReference type="InterPro" id="IPR022385">
    <property type="entry name" value="Rhs_assc_core"/>
</dbReference>